<dbReference type="EMBL" id="MWVS01000064">
    <property type="protein sequence ID" value="OPG88388.1"/>
    <property type="molecule type" value="Genomic_DNA"/>
</dbReference>
<feature type="domain" description="Glycosyltransferase 2-like" evidence="1">
    <location>
        <begin position="8"/>
        <end position="157"/>
    </location>
</feature>
<dbReference type="Gene3D" id="3.90.550.10">
    <property type="entry name" value="Spore Coat Polysaccharide Biosynthesis Protein SpsA, Chain A"/>
    <property type="match status" value="1"/>
</dbReference>
<dbReference type="PANTHER" id="PTHR22916:SF3">
    <property type="entry name" value="UDP-GLCNAC:BETAGAL BETA-1,3-N-ACETYLGLUCOSAMINYLTRANSFERASE-LIKE PROTEIN 1"/>
    <property type="match status" value="1"/>
</dbReference>
<dbReference type="Proteomes" id="UP000189795">
    <property type="component" value="Unassembled WGS sequence"/>
</dbReference>
<comment type="caution">
    <text evidence="2">The sequence shown here is derived from an EMBL/GenBank/DDBJ whole genome shotgun (WGS) entry which is preliminary data.</text>
</comment>
<proteinExistence type="predicted"/>
<dbReference type="RefSeq" id="WP_079376080.1">
    <property type="nucleotide sequence ID" value="NZ_MWVS01000064.1"/>
</dbReference>
<reference evidence="2 3" key="1">
    <citation type="submission" date="2017-03" db="EMBL/GenBank/DDBJ databases">
        <title>Antibiotic resistance of probiotic microorganisms.</title>
        <authorList>
            <person name="Sanudo A.I."/>
            <person name="Olivares M."/>
            <person name="Banuelos O."/>
        </authorList>
    </citation>
    <scope>NUCLEOTIDE SEQUENCE [LARGE SCALE GENOMIC DNA]</scope>
    <source>
        <strain evidence="2 3">CECT8605</strain>
    </source>
</reference>
<dbReference type="Pfam" id="PF00535">
    <property type="entry name" value="Glycos_transf_2"/>
    <property type="match status" value="1"/>
</dbReference>
<dbReference type="InterPro" id="IPR029044">
    <property type="entry name" value="Nucleotide-diphossugar_trans"/>
</dbReference>
<dbReference type="SUPFAM" id="SSF53448">
    <property type="entry name" value="Nucleotide-diphospho-sugar transferases"/>
    <property type="match status" value="1"/>
</dbReference>
<evidence type="ECO:0000313" key="2">
    <source>
        <dbReference type="EMBL" id="OPG88388.1"/>
    </source>
</evidence>
<dbReference type="PANTHER" id="PTHR22916">
    <property type="entry name" value="GLYCOSYLTRANSFERASE"/>
    <property type="match status" value="1"/>
</dbReference>
<gene>
    <name evidence="2" type="ORF">B5D07_05745</name>
</gene>
<protein>
    <recommendedName>
        <fullName evidence="1">Glycosyltransferase 2-like domain-containing protein</fullName>
    </recommendedName>
</protein>
<sequence>MMTAPLITVIMPAYNSVQYIEKAIKSVLNQTYSQLELLIIDDGSNEGTREIINQQQQSDDRIRLICLDNQGSGAARNEGLRRANGEYIAFIDADDYYDQNFLLQGMRLAEQGCDCIVYNYQRFNSDQETLYRVEPTPLKSYSAVWNKLYRKECWDNLSFPQNMKIEDFEVVPIAVGSAKKIGFVSDTFYYYRIHQISITHQTDINEAREAVKACQLLFENMKKKAVSFNQDDLALYINSFLYSHLYTCMSRLSTKDEKKAAFNIITTYSKALNKQVFNSAKTLVAPSKSKQLRNDLMTTLFNAGYFNLGLLLVNSMAKLFGKRGVK</sequence>
<dbReference type="InterPro" id="IPR001173">
    <property type="entry name" value="Glyco_trans_2-like"/>
</dbReference>
<dbReference type="GO" id="GO:0016758">
    <property type="term" value="F:hexosyltransferase activity"/>
    <property type="evidence" value="ECO:0007669"/>
    <property type="project" value="UniProtKB-ARBA"/>
</dbReference>
<dbReference type="CDD" id="cd00761">
    <property type="entry name" value="Glyco_tranf_GTA_type"/>
    <property type="match status" value="1"/>
</dbReference>
<dbReference type="AlphaFoldDB" id="A0A1V4FM19"/>
<accession>A0A1V4FM19</accession>
<organism evidence="2 3">
    <name type="scientific">Limosilactobacillus reuteri</name>
    <name type="common">Lactobacillus reuteri</name>
    <dbReference type="NCBI Taxonomy" id="1598"/>
    <lineage>
        <taxon>Bacteria</taxon>
        <taxon>Bacillati</taxon>
        <taxon>Bacillota</taxon>
        <taxon>Bacilli</taxon>
        <taxon>Lactobacillales</taxon>
        <taxon>Lactobacillaceae</taxon>
        <taxon>Limosilactobacillus</taxon>
    </lineage>
</organism>
<name>A0A1V4FM19_LIMRT</name>
<evidence type="ECO:0000313" key="3">
    <source>
        <dbReference type="Proteomes" id="UP000189795"/>
    </source>
</evidence>
<evidence type="ECO:0000259" key="1">
    <source>
        <dbReference type="Pfam" id="PF00535"/>
    </source>
</evidence>